<evidence type="ECO:0000313" key="1">
    <source>
        <dbReference type="EMBL" id="KAF2964262.1"/>
    </source>
</evidence>
<dbReference type="Proteomes" id="UP000481858">
    <property type="component" value="Unassembled WGS sequence"/>
</dbReference>
<dbReference type="EMBL" id="WUBL01000159">
    <property type="protein sequence ID" value="KAF2964262.1"/>
    <property type="molecule type" value="Genomic_DNA"/>
</dbReference>
<gene>
    <name evidence="1" type="ORF">GQX73_g9313</name>
</gene>
<comment type="caution">
    <text evidence="1">The sequence shown here is derived from an EMBL/GenBank/DDBJ whole genome shotgun (WGS) entry which is preliminary data.</text>
</comment>
<evidence type="ECO:0000313" key="2">
    <source>
        <dbReference type="Proteomes" id="UP000481858"/>
    </source>
</evidence>
<accession>A0A7C8IQX2</accession>
<sequence length="516" mass="57631">MALKPDNQVQIRIPIRVKSSLIFVNLDEDAMKFEYMGIKDALTLTFRRTIRVPDNKRDINMLPPDLGQFPIFLVQVSLSCLKPIAYIVVLQITNSMQLSPTNANQDYAQQLPVEVAEKSGVFFTMYQREAMWINFEARLPFAIRIFVGGINAVSGLPMEAGEVGVRKKIAKVQDYMVVPGQPWLDGIVCADGEVRQFVAQHKDSGFSVESQLNGKDTIGGIQVEVIPIKCEPPKRMEVHYEDLGRGKRNREIDLEKNGIGPSSTWKDLKVVLERELGIPIGKQVLYPHVEWNYYLPIDDDVEISKYYFKEMHKWALPCPCKLLGFQRTSPYADIADPSVLNKPGFVLGVSRNHYDAVPPPKGLAGSMADYSRSGMPASYDGITNRIGQMSMAAGGLIKQTIVPDRNPADVWDKNAAIQFHIHILDTATFAAVTKRSVPEPPISAQTYAEHDSPFFSIWGEEPTGIVGSFANVRSIAELEEARAKAEGKQYEEEESVPQRVSVIGDFESTFRPVGPR</sequence>
<keyword evidence="2" id="KW-1185">Reference proteome</keyword>
<proteinExistence type="predicted"/>
<protein>
    <submittedName>
        <fullName evidence="1">Uncharacterized protein</fullName>
    </submittedName>
</protein>
<name>A0A7C8IQX2_9PEZI</name>
<organism evidence="1 2">
    <name type="scientific">Xylaria multiplex</name>
    <dbReference type="NCBI Taxonomy" id="323545"/>
    <lineage>
        <taxon>Eukaryota</taxon>
        <taxon>Fungi</taxon>
        <taxon>Dikarya</taxon>
        <taxon>Ascomycota</taxon>
        <taxon>Pezizomycotina</taxon>
        <taxon>Sordariomycetes</taxon>
        <taxon>Xylariomycetidae</taxon>
        <taxon>Xylariales</taxon>
        <taxon>Xylariaceae</taxon>
        <taxon>Xylaria</taxon>
    </lineage>
</organism>
<dbReference type="AlphaFoldDB" id="A0A7C8IQX2"/>
<reference evidence="1 2" key="1">
    <citation type="submission" date="2019-12" db="EMBL/GenBank/DDBJ databases">
        <title>Draft genome sequence of the ascomycete Xylaria multiplex DSM 110363.</title>
        <authorList>
            <person name="Buettner E."/>
            <person name="Kellner H."/>
        </authorList>
    </citation>
    <scope>NUCLEOTIDE SEQUENCE [LARGE SCALE GENOMIC DNA]</scope>
    <source>
        <strain evidence="1 2">DSM 110363</strain>
    </source>
</reference>
<dbReference type="InParanoid" id="A0A7C8IQX2"/>
<dbReference type="OrthoDB" id="428577at2759"/>